<accession>A0A0K2FKQ4</accession>
<gene>
    <name evidence="1" type="ORF">EYUKI_156</name>
</gene>
<dbReference type="KEGG" id="vg:26638576"/>
<protein>
    <submittedName>
        <fullName evidence="1">Uncharacterized protein</fullName>
    </submittedName>
</protein>
<evidence type="ECO:0000313" key="1">
    <source>
        <dbReference type="EMBL" id="ALA46612.1"/>
    </source>
</evidence>
<dbReference type="EMBL" id="KT207918">
    <property type="protein sequence ID" value="ALA46612.1"/>
    <property type="molecule type" value="Genomic_DNA"/>
</dbReference>
<name>A0A0K2FKQ4_9CAUD</name>
<dbReference type="RefSeq" id="YP_009212096.1">
    <property type="nucleotide sequence ID" value="NC_028944.1"/>
</dbReference>
<dbReference type="Proteomes" id="UP000203939">
    <property type="component" value="Segment"/>
</dbReference>
<reference evidence="1 2" key="1">
    <citation type="journal article" date="2015" name="Genome Announc.">
        <title>Genome Sequences of Two Bacillus cereus Group Bacteriophages, Eyuki and AvesoBmore.</title>
        <authorList>
            <person name="Erill I."/>
            <person name="Caruso S.M."/>
        </authorList>
    </citation>
    <scope>NUCLEOTIDE SEQUENCE [LARGE SCALE GENOMIC DNA]</scope>
</reference>
<evidence type="ECO:0000313" key="2">
    <source>
        <dbReference type="Proteomes" id="UP000203939"/>
    </source>
</evidence>
<sequence length="72" mass="8351">MLNKYVVVILTKTGREIKDSVYLSGRDMEQYITKRTNVFKGLLVSDYFALPLEDISLLFFEGEDVLVKEETK</sequence>
<organism evidence="1 2">
    <name type="scientific">Bacillus phage Eyuki</name>
    <dbReference type="NCBI Taxonomy" id="1690431"/>
    <lineage>
        <taxon>Viruses</taxon>
        <taxon>Duplodnaviria</taxon>
        <taxon>Heunggongvirae</taxon>
        <taxon>Uroviricota</taxon>
        <taxon>Caudoviricetes</taxon>
        <taxon>Herelleviridae</taxon>
        <taxon>Bastillevirinae</taxon>
        <taxon>Wphvirus</taxon>
        <taxon>Wphvirus megatron</taxon>
    </lineage>
</organism>
<proteinExistence type="predicted"/>